<evidence type="ECO:0000313" key="3">
    <source>
        <dbReference type="Proteomes" id="UP000186002"/>
    </source>
</evidence>
<feature type="domain" description="YchJ-like middle NTF2-like" evidence="1">
    <location>
        <begin position="41"/>
        <end position="139"/>
    </location>
</feature>
<dbReference type="OrthoDB" id="21421at2"/>
<keyword evidence="3" id="KW-1185">Reference proteome</keyword>
<evidence type="ECO:0000259" key="1">
    <source>
        <dbReference type="Pfam" id="PF17775"/>
    </source>
</evidence>
<evidence type="ECO:0000313" key="2">
    <source>
        <dbReference type="EMBL" id="SHM98139.1"/>
    </source>
</evidence>
<sequence length="144" mass="15630">MTQNDSSSSVPALDAACPCGSGQVFGLCCGPYLSGEAAAPTAEALMRSRYSAYVCQKISYLKDTLWPKYQPGFDAVATAAWAAESRWTGLKVLGTTGGQAADRDGTVLFEARYLAGAKLNTHRELSRFRKKAGRWYYVEAIEEK</sequence>
<dbReference type="AlphaFoldDB" id="A0A1M7N571"/>
<dbReference type="RefSeq" id="WP_073014767.1">
    <property type="nucleotide sequence ID" value="NZ_FRBW01000004.1"/>
</dbReference>
<accession>A0A1M7N571</accession>
<dbReference type="Gene3D" id="3.10.450.50">
    <property type="match status" value="1"/>
</dbReference>
<name>A0A1M7N571_9HYPH</name>
<dbReference type="InterPro" id="IPR004027">
    <property type="entry name" value="SEC_C_motif"/>
</dbReference>
<dbReference type="Pfam" id="PF02810">
    <property type="entry name" value="SEC-C"/>
    <property type="match status" value="1"/>
</dbReference>
<dbReference type="Pfam" id="PF17775">
    <property type="entry name" value="YchJ_M-like"/>
    <property type="match status" value="1"/>
</dbReference>
<dbReference type="EMBL" id="FRBW01000004">
    <property type="protein sequence ID" value="SHM98139.1"/>
    <property type="molecule type" value="Genomic_DNA"/>
</dbReference>
<dbReference type="InterPro" id="IPR032710">
    <property type="entry name" value="NTF2-like_dom_sf"/>
</dbReference>
<dbReference type="Proteomes" id="UP000186002">
    <property type="component" value="Unassembled WGS sequence"/>
</dbReference>
<protein>
    <submittedName>
        <fullName evidence="2">SEC-C motif-containing protein</fullName>
    </submittedName>
</protein>
<gene>
    <name evidence="2" type="ORF">SAMN05444272_3688</name>
</gene>
<dbReference type="InterPro" id="IPR048469">
    <property type="entry name" value="YchJ-like_M"/>
</dbReference>
<organism evidence="2 3">
    <name type="scientific">Roseibium suaedae</name>
    <dbReference type="NCBI Taxonomy" id="735517"/>
    <lineage>
        <taxon>Bacteria</taxon>
        <taxon>Pseudomonadati</taxon>
        <taxon>Pseudomonadota</taxon>
        <taxon>Alphaproteobacteria</taxon>
        <taxon>Hyphomicrobiales</taxon>
        <taxon>Stappiaceae</taxon>
        <taxon>Roseibium</taxon>
    </lineage>
</organism>
<reference evidence="2 3" key="1">
    <citation type="submission" date="2016-11" db="EMBL/GenBank/DDBJ databases">
        <authorList>
            <person name="Jaros S."/>
            <person name="Januszkiewicz K."/>
            <person name="Wedrychowicz H."/>
        </authorList>
    </citation>
    <scope>NUCLEOTIDE SEQUENCE [LARGE SCALE GENOMIC DNA]</scope>
    <source>
        <strain evidence="2 3">DSM 22153</strain>
    </source>
</reference>
<dbReference type="STRING" id="735517.SAMN05444272_3688"/>
<proteinExistence type="predicted"/>
<dbReference type="SUPFAM" id="SSF54427">
    <property type="entry name" value="NTF2-like"/>
    <property type="match status" value="1"/>
</dbReference>